<accession>A0A8J4UPQ4</accession>
<keyword evidence="3" id="KW-0539">Nucleus</keyword>
<feature type="domain" description="WWE" evidence="6">
    <location>
        <begin position="93"/>
        <end position="178"/>
    </location>
</feature>
<evidence type="ECO:0000256" key="1">
    <source>
        <dbReference type="ARBA" id="ARBA00004123"/>
    </source>
</evidence>
<comment type="similarity">
    <text evidence="4">Belongs to the ARTD/PARP family.</text>
</comment>
<feature type="compositionally biased region" description="Low complexity" evidence="5">
    <location>
        <begin position="193"/>
        <end position="204"/>
    </location>
</feature>
<dbReference type="Pfam" id="PF23466">
    <property type="entry name" value="WWE_4"/>
    <property type="match status" value="1"/>
</dbReference>
<dbReference type="InterPro" id="IPR004170">
    <property type="entry name" value="WWE_dom"/>
</dbReference>
<evidence type="ECO:0000313" key="8">
    <source>
        <dbReference type="Proteomes" id="UP000727407"/>
    </source>
</evidence>
<dbReference type="GO" id="GO:0008270">
    <property type="term" value="F:zinc ion binding"/>
    <property type="evidence" value="ECO:0007669"/>
    <property type="project" value="InterPro"/>
</dbReference>
<dbReference type="AlphaFoldDB" id="A0A8J4UPQ4"/>
<evidence type="ECO:0000313" key="7">
    <source>
        <dbReference type="EMBL" id="KAF5907974.1"/>
    </source>
</evidence>
<dbReference type="GO" id="GO:0003950">
    <property type="term" value="F:NAD+ poly-ADP-ribosyltransferase activity"/>
    <property type="evidence" value="ECO:0007669"/>
    <property type="project" value="TreeGrafter"/>
</dbReference>
<dbReference type="SMART" id="SM00678">
    <property type="entry name" value="WWE"/>
    <property type="match status" value="1"/>
</dbReference>
<dbReference type="Proteomes" id="UP000727407">
    <property type="component" value="Unassembled WGS sequence"/>
</dbReference>
<dbReference type="InterPro" id="IPR051712">
    <property type="entry name" value="ARTD-AVP"/>
</dbReference>
<dbReference type="GO" id="GO:0005634">
    <property type="term" value="C:nucleus"/>
    <property type="evidence" value="ECO:0007669"/>
    <property type="project" value="UniProtKB-SubCell"/>
</dbReference>
<dbReference type="GO" id="GO:1990404">
    <property type="term" value="F:NAD+-protein mono-ADP-ribosyltransferase activity"/>
    <property type="evidence" value="ECO:0007669"/>
    <property type="project" value="TreeGrafter"/>
</dbReference>
<reference evidence="7" key="1">
    <citation type="submission" date="2020-07" db="EMBL/GenBank/DDBJ databases">
        <title>Clarias magur genome sequencing, assembly and annotation.</title>
        <authorList>
            <person name="Kushwaha B."/>
            <person name="Kumar R."/>
            <person name="Das P."/>
            <person name="Joshi C.G."/>
            <person name="Kumar D."/>
            <person name="Nagpure N.S."/>
            <person name="Pandey M."/>
            <person name="Agarwal S."/>
            <person name="Srivastava S."/>
            <person name="Singh M."/>
            <person name="Sahoo L."/>
            <person name="Jayasankar P."/>
            <person name="Meher P.K."/>
            <person name="Koringa P.G."/>
            <person name="Iquebal M.A."/>
            <person name="Das S.P."/>
            <person name="Bit A."/>
            <person name="Patnaik S."/>
            <person name="Patel N."/>
            <person name="Shah T.M."/>
            <person name="Hinsu A."/>
            <person name="Jena J.K."/>
        </authorList>
    </citation>
    <scope>NUCLEOTIDE SEQUENCE</scope>
    <source>
        <strain evidence="7">CIFAMagur01</strain>
        <tissue evidence="7">Testis</tissue>
    </source>
</reference>
<comment type="caution">
    <text evidence="7">The sequence shown here is derived from an EMBL/GenBank/DDBJ whole genome shotgun (WGS) entry which is preliminary data.</text>
</comment>
<dbReference type="SUPFAM" id="SSF117839">
    <property type="entry name" value="WWE domain"/>
    <property type="match status" value="2"/>
</dbReference>
<gene>
    <name evidence="7" type="ORF">DAT39_002329</name>
</gene>
<dbReference type="EMBL" id="QNUK01000017">
    <property type="protein sequence ID" value="KAF5907974.1"/>
    <property type="molecule type" value="Genomic_DNA"/>
</dbReference>
<dbReference type="InterPro" id="IPR037197">
    <property type="entry name" value="WWE_dom_sf"/>
</dbReference>
<name>A0A8J4UPQ4_CLAMG</name>
<dbReference type="InterPro" id="IPR018123">
    <property type="entry name" value="WWE-dom_subgr"/>
</dbReference>
<evidence type="ECO:0000259" key="6">
    <source>
        <dbReference type="PROSITE" id="PS50918"/>
    </source>
</evidence>
<dbReference type="Pfam" id="PF02825">
    <property type="entry name" value="WWE"/>
    <property type="match status" value="3"/>
</dbReference>
<feature type="non-terminal residue" evidence="7">
    <location>
        <position position="357"/>
    </location>
</feature>
<evidence type="ECO:0000256" key="5">
    <source>
        <dbReference type="SAM" id="MobiDB-lite"/>
    </source>
</evidence>
<dbReference type="UniPathway" id="UPA00143"/>
<protein>
    <submittedName>
        <fullName evidence="7">Poly [ADP-ribose] polymerase 12-like</fullName>
    </submittedName>
</protein>
<feature type="domain" description="WWE" evidence="6">
    <location>
        <begin position="204"/>
        <end position="287"/>
    </location>
</feature>
<dbReference type="PANTHER" id="PTHR45740">
    <property type="entry name" value="POLY [ADP-RIBOSE] POLYMERASE"/>
    <property type="match status" value="1"/>
</dbReference>
<evidence type="ECO:0000256" key="4">
    <source>
        <dbReference type="ARBA" id="ARBA00024347"/>
    </source>
</evidence>
<organism evidence="7 8">
    <name type="scientific">Clarias magur</name>
    <name type="common">Asian catfish</name>
    <name type="synonym">Macropteronotus magur</name>
    <dbReference type="NCBI Taxonomy" id="1594786"/>
    <lineage>
        <taxon>Eukaryota</taxon>
        <taxon>Metazoa</taxon>
        <taxon>Chordata</taxon>
        <taxon>Craniata</taxon>
        <taxon>Vertebrata</taxon>
        <taxon>Euteleostomi</taxon>
        <taxon>Actinopterygii</taxon>
        <taxon>Neopterygii</taxon>
        <taxon>Teleostei</taxon>
        <taxon>Ostariophysi</taxon>
        <taxon>Siluriformes</taxon>
        <taxon>Clariidae</taxon>
        <taxon>Clarias</taxon>
    </lineage>
</organism>
<dbReference type="PANTHER" id="PTHR45740:SF14">
    <property type="entry name" value="NOVEL PROTEIN"/>
    <property type="match status" value="1"/>
</dbReference>
<dbReference type="GO" id="GO:0016567">
    <property type="term" value="P:protein ubiquitination"/>
    <property type="evidence" value="ECO:0007669"/>
    <property type="project" value="UniProtKB-UniPathway"/>
</dbReference>
<sequence>MGILFSGPSETNSDMFQEDAALSQQTNASGKHYEWQLFDGQQWFIINNDHIIECNYCQPGAKGITIDINLGSLYIDFDNMTISGPFANLAVRRLSSMPYNQTEDIGWYYRDNSHWCEYGGQGSSNTALSLSSQVIDQKYNLNPTGSFQFTVGSYAYNVDFSVMMQTNLSTHKQRKVRRRPKFNSTVYVNNSLNTSQQSTSTTEQFPSATASANPSTGVIWEFMGDEGMWTEYQKPNSSLDSIDIERQYQRNPQGQLAFRAGRYSYNLFFNGMYQINSTYKTKRAIRRIYADESSSSALCQACWQFKDMDGHWKDFIKGSGKGRCTMSSQEIEMQYQQNTSGVIRYSSQKFHYQLDFT</sequence>
<dbReference type="PROSITE" id="PS50918">
    <property type="entry name" value="WWE"/>
    <property type="match status" value="3"/>
</dbReference>
<evidence type="ECO:0000256" key="2">
    <source>
        <dbReference type="ARBA" id="ARBA00004906"/>
    </source>
</evidence>
<comment type="pathway">
    <text evidence="2">Protein modification; protein ubiquitination.</text>
</comment>
<keyword evidence="8" id="KW-1185">Reference proteome</keyword>
<feature type="domain" description="WWE" evidence="6">
    <location>
        <begin position="289"/>
        <end position="357"/>
    </location>
</feature>
<dbReference type="Gene3D" id="3.30.720.50">
    <property type="match status" value="3"/>
</dbReference>
<comment type="subcellular location">
    <subcellularLocation>
        <location evidence="1">Nucleus</location>
    </subcellularLocation>
</comment>
<evidence type="ECO:0000256" key="3">
    <source>
        <dbReference type="ARBA" id="ARBA00023242"/>
    </source>
</evidence>
<dbReference type="OrthoDB" id="24952at2759"/>
<feature type="region of interest" description="Disordered" evidence="5">
    <location>
        <begin position="193"/>
        <end position="212"/>
    </location>
</feature>
<proteinExistence type="inferred from homology"/>